<evidence type="ECO:0000259" key="10">
    <source>
        <dbReference type="PROSITE" id="PS50011"/>
    </source>
</evidence>
<dbReference type="SMART" id="SM00252">
    <property type="entry name" value="SH2"/>
    <property type="match status" value="1"/>
</dbReference>
<feature type="compositionally biased region" description="Polar residues" evidence="9">
    <location>
        <begin position="66"/>
        <end position="75"/>
    </location>
</feature>
<evidence type="ECO:0000256" key="7">
    <source>
        <dbReference type="PROSITE-ProRule" id="PRU10141"/>
    </source>
</evidence>
<keyword evidence="1 8" id="KW-0808">Transferase</keyword>
<keyword evidence="5 8" id="KW-0829">Tyrosine-protein kinase</keyword>
<dbReference type="Gene3D" id="3.30.505.10">
    <property type="entry name" value="SH2 domain"/>
    <property type="match status" value="1"/>
</dbReference>
<evidence type="ECO:0000256" key="9">
    <source>
        <dbReference type="SAM" id="MobiDB-lite"/>
    </source>
</evidence>
<keyword evidence="4 7" id="KW-0067">ATP-binding</keyword>
<evidence type="ECO:0000256" key="8">
    <source>
        <dbReference type="RuleBase" id="RU362096"/>
    </source>
</evidence>
<dbReference type="CDD" id="cd00192">
    <property type="entry name" value="PTKc"/>
    <property type="match status" value="1"/>
</dbReference>
<comment type="similarity">
    <text evidence="8">Belongs to the protein kinase superfamily. Tyr protein kinase family.</text>
</comment>
<dbReference type="InterPro" id="IPR000980">
    <property type="entry name" value="SH2"/>
</dbReference>
<dbReference type="SUPFAM" id="SSF55550">
    <property type="entry name" value="SH2 domain"/>
    <property type="match status" value="1"/>
</dbReference>
<evidence type="ECO:0000256" key="3">
    <source>
        <dbReference type="ARBA" id="ARBA00022777"/>
    </source>
</evidence>
<dbReference type="Pfam" id="PF07714">
    <property type="entry name" value="PK_Tyr_Ser-Thr"/>
    <property type="match status" value="1"/>
</dbReference>
<feature type="non-terminal residue" evidence="11">
    <location>
        <position position="492"/>
    </location>
</feature>
<dbReference type="InterPro" id="IPR000719">
    <property type="entry name" value="Prot_kinase_dom"/>
</dbReference>
<keyword evidence="3 8" id="KW-0418">Kinase</keyword>
<dbReference type="Gene3D" id="3.30.200.20">
    <property type="entry name" value="Phosphorylase Kinase, domain 1"/>
    <property type="match status" value="1"/>
</dbReference>
<dbReference type="InterPro" id="IPR008266">
    <property type="entry name" value="Tyr_kinase_AS"/>
</dbReference>
<dbReference type="InterPro" id="IPR001245">
    <property type="entry name" value="Ser-Thr/Tyr_kinase_cat_dom"/>
</dbReference>
<feature type="compositionally biased region" description="Basic residues" evidence="9">
    <location>
        <begin position="45"/>
        <end position="62"/>
    </location>
</feature>
<dbReference type="GO" id="GO:0004715">
    <property type="term" value="F:non-membrane spanning protein tyrosine kinase activity"/>
    <property type="evidence" value="ECO:0007669"/>
    <property type="project" value="UniProtKB-EC"/>
</dbReference>
<feature type="compositionally biased region" description="Polar residues" evidence="9">
    <location>
        <begin position="82"/>
        <end position="95"/>
    </location>
</feature>
<feature type="binding site" evidence="7">
    <location>
        <position position="245"/>
    </location>
    <ligand>
        <name>ATP</name>
        <dbReference type="ChEBI" id="CHEBI:30616"/>
    </ligand>
</feature>
<evidence type="ECO:0000256" key="6">
    <source>
        <dbReference type="ARBA" id="ARBA00051245"/>
    </source>
</evidence>
<evidence type="ECO:0000256" key="5">
    <source>
        <dbReference type="ARBA" id="ARBA00023137"/>
    </source>
</evidence>
<reference evidence="11" key="1">
    <citation type="journal article" date="2011" name="Genome Res.">
        <title>Deep small RNA sequencing from the nematode Ascaris reveals conservation, functional diversification, and novel developmental profiles.</title>
        <authorList>
            <person name="Wang J."/>
            <person name="Czech B."/>
            <person name="Crunk A."/>
            <person name="Wallace A."/>
            <person name="Mitreva M."/>
            <person name="Hannon G.J."/>
            <person name="Davis R.E."/>
        </authorList>
    </citation>
    <scope>NUCLEOTIDE SEQUENCE</scope>
</reference>
<dbReference type="EC" id="2.7.10.2" evidence="8"/>
<feature type="region of interest" description="Disordered" evidence="9">
    <location>
        <begin position="1"/>
        <end position="95"/>
    </location>
</feature>
<dbReference type="PROSITE" id="PS00107">
    <property type="entry name" value="PROTEIN_KINASE_ATP"/>
    <property type="match status" value="1"/>
</dbReference>
<name>F1L6H8_ASCSU</name>
<dbReference type="EMBL" id="JI172371">
    <property type="protein sequence ID" value="ADY45732.1"/>
    <property type="molecule type" value="mRNA"/>
</dbReference>
<dbReference type="PROSITE" id="PS50011">
    <property type="entry name" value="PROTEIN_KINASE_DOM"/>
    <property type="match status" value="1"/>
</dbReference>
<feature type="domain" description="Protein kinase" evidence="10">
    <location>
        <begin position="212"/>
        <end position="477"/>
    </location>
</feature>
<dbReference type="AlphaFoldDB" id="F1L6H8"/>
<comment type="catalytic activity">
    <reaction evidence="6 8">
        <text>L-tyrosyl-[protein] + ATP = O-phospho-L-tyrosyl-[protein] + ADP + H(+)</text>
        <dbReference type="Rhea" id="RHEA:10596"/>
        <dbReference type="Rhea" id="RHEA-COMP:10136"/>
        <dbReference type="Rhea" id="RHEA-COMP:20101"/>
        <dbReference type="ChEBI" id="CHEBI:15378"/>
        <dbReference type="ChEBI" id="CHEBI:30616"/>
        <dbReference type="ChEBI" id="CHEBI:46858"/>
        <dbReference type="ChEBI" id="CHEBI:61978"/>
        <dbReference type="ChEBI" id="CHEBI:456216"/>
        <dbReference type="EC" id="2.7.10.2"/>
    </reaction>
</comment>
<dbReference type="SMART" id="SM00219">
    <property type="entry name" value="TyrKc"/>
    <property type="match status" value="1"/>
</dbReference>
<dbReference type="PANTHER" id="PTHR24418">
    <property type="entry name" value="TYROSINE-PROTEIN KINASE"/>
    <property type="match status" value="1"/>
</dbReference>
<dbReference type="InterPro" id="IPR020635">
    <property type="entry name" value="Tyr_kinase_cat_dom"/>
</dbReference>
<dbReference type="InterPro" id="IPR017441">
    <property type="entry name" value="Protein_kinase_ATP_BS"/>
</dbReference>
<evidence type="ECO:0000256" key="1">
    <source>
        <dbReference type="ARBA" id="ARBA00022679"/>
    </source>
</evidence>
<dbReference type="InterPro" id="IPR050198">
    <property type="entry name" value="Non-receptor_tyrosine_kinases"/>
</dbReference>
<organism evidence="11">
    <name type="scientific">Ascaris suum</name>
    <name type="common">Pig roundworm</name>
    <name type="synonym">Ascaris lumbricoides</name>
    <dbReference type="NCBI Taxonomy" id="6253"/>
    <lineage>
        <taxon>Eukaryota</taxon>
        <taxon>Metazoa</taxon>
        <taxon>Ecdysozoa</taxon>
        <taxon>Nematoda</taxon>
        <taxon>Chromadorea</taxon>
        <taxon>Rhabditida</taxon>
        <taxon>Spirurina</taxon>
        <taxon>Ascaridomorpha</taxon>
        <taxon>Ascaridoidea</taxon>
        <taxon>Ascarididae</taxon>
        <taxon>Ascaris</taxon>
    </lineage>
</organism>
<dbReference type="InterPro" id="IPR011009">
    <property type="entry name" value="Kinase-like_dom_sf"/>
</dbReference>
<proteinExistence type="evidence at transcript level"/>
<evidence type="ECO:0000313" key="11">
    <source>
        <dbReference type="EMBL" id="ADY45732.1"/>
    </source>
</evidence>
<feature type="compositionally biased region" description="Basic and acidic residues" evidence="9">
    <location>
        <begin position="22"/>
        <end position="33"/>
    </location>
</feature>
<keyword evidence="2 7" id="KW-0547">Nucleotide-binding</keyword>
<protein>
    <recommendedName>
        <fullName evidence="8">Tyrosine-protein kinase</fullName>
        <ecNumber evidence="8">2.7.10.2</ecNumber>
    </recommendedName>
</protein>
<accession>F1L6H8</accession>
<dbReference type="GO" id="GO:0005524">
    <property type="term" value="F:ATP binding"/>
    <property type="evidence" value="ECO:0007669"/>
    <property type="project" value="UniProtKB-UniRule"/>
</dbReference>
<dbReference type="PRINTS" id="PR00109">
    <property type="entry name" value="TYRKINASE"/>
</dbReference>
<dbReference type="InterPro" id="IPR036860">
    <property type="entry name" value="SH2_dom_sf"/>
</dbReference>
<evidence type="ECO:0000256" key="2">
    <source>
        <dbReference type="ARBA" id="ARBA00022741"/>
    </source>
</evidence>
<dbReference type="Gene3D" id="1.10.510.10">
    <property type="entry name" value="Transferase(Phosphotransferase) domain 1"/>
    <property type="match status" value="1"/>
</dbReference>
<sequence>MAARRIRTALPKTSEISASEADTSKERTADRTTTETFSCSGREVKTRHSKKRRRHPKSRKFLTFRSIRTASTEGISSDEADNTSGQDISAETVTSGADLKHTRKLSQISSEEAGGMGRLIGDEPYYHGFMAQHECVPLLKSAGDFLVRTTEVAHVLHYVITKRLYFVYRYAFRTIPDLIAYHSRNHYPLNRNGVYIKNGIEKSEWQLFHEQVELKMKLGEGAFGEVWRGTLTLGVFRGRVPVAVKMLRTGTISNTERVKFLREANLMLRLNHINIIKLYGVATSKEPIMIVMELARGGSVLSRVQNKKDPPTEEEKVKYCSDAVHGLAYLESMQIIHRDVAARNCLIGEENTVKLCDFGLSLLGMQYREKKLKNVPLRWLAPETLKSGRYSFKSDVWSFGVTMWEIFAHGQQPYGETEGNKEIRHGVIHQKLKLTSPSGMPADISELMRRCLQYEPQHRPTALELAQDLDAAKNARMSAKKFSSVIKEMFRL</sequence>
<evidence type="ECO:0000256" key="4">
    <source>
        <dbReference type="ARBA" id="ARBA00022840"/>
    </source>
</evidence>
<dbReference type="SUPFAM" id="SSF56112">
    <property type="entry name" value="Protein kinase-like (PK-like)"/>
    <property type="match status" value="1"/>
</dbReference>
<dbReference type="PROSITE" id="PS00109">
    <property type="entry name" value="PROTEIN_KINASE_TYR"/>
    <property type="match status" value="1"/>
</dbReference>